<evidence type="ECO:0000259" key="1">
    <source>
        <dbReference type="Pfam" id="PF19580"/>
    </source>
</evidence>
<organism evidence="2 3">
    <name type="scientific">Myroides odoratus</name>
    <name type="common">Flavobacterium odoratum</name>
    <dbReference type="NCBI Taxonomy" id="256"/>
    <lineage>
        <taxon>Bacteria</taxon>
        <taxon>Pseudomonadati</taxon>
        <taxon>Bacteroidota</taxon>
        <taxon>Flavobacteriia</taxon>
        <taxon>Flavobacteriales</taxon>
        <taxon>Flavobacteriaceae</taxon>
        <taxon>Myroides</taxon>
    </lineage>
</organism>
<sequence>MNEIQCIYLKMIIFVAFLSIKVGVAQEAQYHIRTIAFYNCENLFDTLRNPKIYDEDWTPNGARAWTKEKYEKKITNLARVLSQVGREDNPSMPATIIGVAEVENRAVLEDLVRAPALQAINYGIVHYDSPDKRGIDVGLLYDQQHFAVLHTSKHPLYIYTQFPRKRKEQKEKRIFTRDQLLVSGLLDGEEIHVIVNHWPSRVGGEQLSRPNREAAAALNRKIIDSLQHINPQAKIITMGDMNDGPFNSSMKKVLQTEGVKEKVPVQGLFNPMDKMAKQGYGTLAYRDAWDIFDHLVITQSFLQAKQESWTYWKARIFQKPFMVQGTGQYKGYPLRNSNSEPGFSDHFPVYIYLLRKR</sequence>
<dbReference type="AlphaFoldDB" id="A0A378U5G7"/>
<keyword evidence="3" id="KW-1185">Reference proteome</keyword>
<dbReference type="Gene3D" id="3.60.10.10">
    <property type="entry name" value="Endonuclease/exonuclease/phosphatase"/>
    <property type="match status" value="1"/>
</dbReference>
<name>A0A378U5G7_MYROD</name>
<dbReference type="SUPFAM" id="SSF56219">
    <property type="entry name" value="DNase I-like"/>
    <property type="match status" value="1"/>
</dbReference>
<dbReference type="PANTHER" id="PTHR42834:SF1">
    <property type="entry name" value="ENDONUCLEASE_EXONUCLEASE_PHOSPHATASE FAMILY PROTEIN (AFU_ORTHOLOGUE AFUA_3G09210)"/>
    <property type="match status" value="1"/>
</dbReference>
<dbReference type="Pfam" id="PF19580">
    <property type="entry name" value="Exo_endo_phos_3"/>
    <property type="match status" value="1"/>
</dbReference>
<dbReference type="EMBL" id="UGQL01000002">
    <property type="protein sequence ID" value="STZ69403.1"/>
    <property type="molecule type" value="Genomic_DNA"/>
</dbReference>
<protein>
    <recommendedName>
        <fullName evidence="1">Endonuclease/exonuclease/phosphatase domain-containing protein</fullName>
    </recommendedName>
</protein>
<dbReference type="InterPro" id="IPR036691">
    <property type="entry name" value="Endo/exonu/phosph_ase_sf"/>
</dbReference>
<dbReference type="Proteomes" id="UP000255024">
    <property type="component" value="Unassembled WGS sequence"/>
</dbReference>
<dbReference type="GO" id="GO:0003824">
    <property type="term" value="F:catalytic activity"/>
    <property type="evidence" value="ECO:0007669"/>
    <property type="project" value="InterPro"/>
</dbReference>
<evidence type="ECO:0000313" key="3">
    <source>
        <dbReference type="Proteomes" id="UP000255024"/>
    </source>
</evidence>
<proteinExistence type="predicted"/>
<evidence type="ECO:0000313" key="2">
    <source>
        <dbReference type="EMBL" id="STZ69403.1"/>
    </source>
</evidence>
<dbReference type="InterPro" id="IPR005135">
    <property type="entry name" value="Endo/exonuclease/phosphatase"/>
</dbReference>
<feature type="domain" description="Endonuclease/exonuclease/phosphatase" evidence="1">
    <location>
        <begin position="34"/>
        <end position="354"/>
    </location>
</feature>
<reference evidence="2 3" key="1">
    <citation type="submission" date="2018-06" db="EMBL/GenBank/DDBJ databases">
        <authorList>
            <consortium name="Pathogen Informatics"/>
            <person name="Doyle S."/>
        </authorList>
    </citation>
    <scope>NUCLEOTIDE SEQUENCE [LARGE SCALE GENOMIC DNA]</scope>
    <source>
        <strain evidence="2 3">NCTC11179</strain>
    </source>
</reference>
<gene>
    <name evidence="2" type="ORF">NCTC11179_02909</name>
</gene>
<accession>A0A378U5G7</accession>
<dbReference type="PANTHER" id="PTHR42834">
    <property type="entry name" value="ENDONUCLEASE/EXONUCLEASE/PHOSPHATASE FAMILY PROTEIN (AFU_ORTHOLOGUE AFUA_3G09210)"/>
    <property type="match status" value="1"/>
</dbReference>
<dbReference type="RefSeq" id="WP_115092150.1">
    <property type="nucleotide sequence ID" value="NZ_CP068107.1"/>
</dbReference>